<dbReference type="PANTHER" id="PTHR30287:SF1">
    <property type="entry name" value="INNER MEMBRANE PROTEIN"/>
    <property type="match status" value="1"/>
</dbReference>
<feature type="domain" description="ABC3 transporter permease C-terminal" evidence="7">
    <location>
        <begin position="272"/>
        <end position="387"/>
    </location>
</feature>
<comment type="subcellular location">
    <subcellularLocation>
        <location evidence="1">Cell membrane</location>
        <topology evidence="1">Multi-pass membrane protein</topology>
    </subcellularLocation>
</comment>
<evidence type="ECO:0000256" key="5">
    <source>
        <dbReference type="ARBA" id="ARBA00023136"/>
    </source>
</evidence>
<feature type="transmembrane region" description="Helical" evidence="6">
    <location>
        <begin position="808"/>
        <end position="830"/>
    </location>
</feature>
<feature type="transmembrane region" description="Helical" evidence="6">
    <location>
        <begin position="433"/>
        <end position="455"/>
    </location>
</feature>
<feature type="transmembrane region" description="Helical" evidence="6">
    <location>
        <begin position="358"/>
        <end position="380"/>
    </location>
</feature>
<comment type="caution">
    <text evidence="9">The sequence shown here is derived from an EMBL/GenBank/DDBJ whole genome shotgun (WGS) entry which is preliminary data.</text>
</comment>
<feature type="domain" description="ABC3 transporter permease C-terminal" evidence="7">
    <location>
        <begin position="728"/>
        <end position="839"/>
    </location>
</feature>
<evidence type="ECO:0000256" key="3">
    <source>
        <dbReference type="ARBA" id="ARBA00022692"/>
    </source>
</evidence>
<evidence type="ECO:0000313" key="9">
    <source>
        <dbReference type="EMBL" id="MBP2293937.1"/>
    </source>
</evidence>
<reference evidence="9 10" key="1">
    <citation type="submission" date="2021-03" db="EMBL/GenBank/DDBJ databases">
        <title>Genomic Encyclopedia of Type Strains, Phase III (KMG-III): the genomes of soil and plant-associated and newly described type strains.</title>
        <authorList>
            <person name="Whitman W."/>
        </authorList>
    </citation>
    <scope>NUCLEOTIDE SEQUENCE [LARGE SCALE GENOMIC DNA]</scope>
    <source>
        <strain evidence="9 10">IMMIB AFH-6</strain>
    </source>
</reference>
<feature type="transmembrane region" description="Helical" evidence="6">
    <location>
        <begin position="323"/>
        <end position="346"/>
    </location>
</feature>
<sequence>MMTNLSLAIRLARRELRGGLKGFRIFLACLTLGVAAIAAVQSVSGGILDGLRSDGRAILGGDVSVRQIYAPPTAEQRAFLDQSGRVSRSVEMRAMLRSDDDQRSTLIELKAVDGLYPLYGEATLRPPGDLQSALTSKDGPNKDGGWGAVVEESVLDRLNAKVGDQVRLGDGTVTIRGVLTREPDRAASGAFTLGPRLMVALPALEGTGLLQPGSIVYWTDKVALKPGTDPAAWQAALKARFPDAGWRVRDFTNASPQVERFIERMTLFLTLVGLTALLVGGVGVGNAVRSHLDSRARTVATLKCLGAPGPLVFQVYLLQILALAALGILFGLVLGAVAPIGLGKLLEDLLPVSARIGVYPGALALAALYGVLTALAFSLWPLGRAREVPAAAQFRDVVAPAGGRPRAVYVLATVLTVAALAALAILTAQNRGFAAWFVGGSIATFAAFRVAAWLVTKAAAAAGRPRRPGIRLALSNLHRPGNPTGTVVLSLGLGLTVLVAIALIEGNFSRRVNETIPKDAPSFFFVDIQPDQFDPLKQLVTGVPGTRDFEAVPSLRGRIETVNGKPAEQALSNPDQAWVLSNDRGLTYSAKLPEHSEIVAGSWWAEDYTGPPLISIHQNVAAAFGIGPGAKMGVNILGRTIEATVANVRAADFSTLAINFTLVFAPGTLEKAPQTWIATVRSTPAAEAEVQRAVLQRFPNVTLVRVKDALDTVNGMLTNIGTAVRLTAGITLAAGTLVLAGAVAAGHRRRVYDAVVLKVLGATRGDVLKAFLLEYGLLGILTAVIAGIIGTVTAWAVLTRLMHWEWTFIPSAVVTTALLSTAITLAFGFFGTWRALGQPAAPLLRNE</sequence>
<feature type="transmembrane region" description="Helical" evidence="6">
    <location>
        <begin position="407"/>
        <end position="426"/>
    </location>
</feature>
<evidence type="ECO:0000259" key="7">
    <source>
        <dbReference type="Pfam" id="PF02687"/>
    </source>
</evidence>
<keyword evidence="3 6" id="KW-0812">Transmembrane</keyword>
<proteinExistence type="predicted"/>
<dbReference type="InterPro" id="IPR025857">
    <property type="entry name" value="MacB_PCD"/>
</dbReference>
<accession>A0ABS4SN77</accession>
<dbReference type="Pfam" id="PF02687">
    <property type="entry name" value="FtsX"/>
    <property type="match status" value="2"/>
</dbReference>
<feature type="transmembrane region" description="Helical" evidence="6">
    <location>
        <begin position="772"/>
        <end position="796"/>
    </location>
</feature>
<feature type="transmembrane region" description="Helical" evidence="6">
    <location>
        <begin position="484"/>
        <end position="504"/>
    </location>
</feature>
<protein>
    <submittedName>
        <fullName evidence="9">ABC transport system permease protein</fullName>
    </submittedName>
</protein>
<dbReference type="RefSeq" id="WP_307419694.1">
    <property type="nucleotide sequence ID" value="NZ_JAUSVT010000009.1"/>
</dbReference>
<evidence type="ECO:0000313" key="10">
    <source>
        <dbReference type="Proteomes" id="UP000781958"/>
    </source>
</evidence>
<evidence type="ECO:0000256" key="1">
    <source>
        <dbReference type="ARBA" id="ARBA00004651"/>
    </source>
</evidence>
<gene>
    <name evidence="9" type="ORF">J2851_003722</name>
</gene>
<dbReference type="InterPro" id="IPR003838">
    <property type="entry name" value="ABC3_permease_C"/>
</dbReference>
<dbReference type="EMBL" id="JAGINP010000013">
    <property type="protein sequence ID" value="MBP2293937.1"/>
    <property type="molecule type" value="Genomic_DNA"/>
</dbReference>
<keyword evidence="2" id="KW-1003">Cell membrane</keyword>
<feature type="transmembrane region" description="Helical" evidence="6">
    <location>
        <begin position="265"/>
        <end position="288"/>
    </location>
</feature>
<name>A0ABS4SN77_9PROT</name>
<feature type="domain" description="MacB-like periplasmic core" evidence="8">
    <location>
        <begin position="27"/>
        <end position="239"/>
    </location>
</feature>
<evidence type="ECO:0000259" key="8">
    <source>
        <dbReference type="Pfam" id="PF12704"/>
    </source>
</evidence>
<dbReference type="Pfam" id="PF12704">
    <property type="entry name" value="MacB_PCD"/>
    <property type="match status" value="1"/>
</dbReference>
<dbReference type="Proteomes" id="UP000781958">
    <property type="component" value="Unassembled WGS sequence"/>
</dbReference>
<keyword evidence="10" id="KW-1185">Reference proteome</keyword>
<dbReference type="InterPro" id="IPR038766">
    <property type="entry name" value="Membrane_comp_ABC_pdt"/>
</dbReference>
<evidence type="ECO:0000256" key="4">
    <source>
        <dbReference type="ARBA" id="ARBA00022989"/>
    </source>
</evidence>
<evidence type="ECO:0000256" key="6">
    <source>
        <dbReference type="SAM" id="Phobius"/>
    </source>
</evidence>
<keyword evidence="4 6" id="KW-1133">Transmembrane helix</keyword>
<evidence type="ECO:0000256" key="2">
    <source>
        <dbReference type="ARBA" id="ARBA00022475"/>
    </source>
</evidence>
<organism evidence="9 10">
    <name type="scientific">Azospirillum rugosum</name>
    <dbReference type="NCBI Taxonomy" id="416170"/>
    <lineage>
        <taxon>Bacteria</taxon>
        <taxon>Pseudomonadati</taxon>
        <taxon>Pseudomonadota</taxon>
        <taxon>Alphaproteobacteria</taxon>
        <taxon>Rhodospirillales</taxon>
        <taxon>Azospirillaceae</taxon>
        <taxon>Azospirillum</taxon>
    </lineage>
</organism>
<keyword evidence="5 6" id="KW-0472">Membrane</keyword>
<dbReference type="PANTHER" id="PTHR30287">
    <property type="entry name" value="MEMBRANE COMPONENT OF PREDICTED ABC SUPERFAMILY METABOLITE UPTAKE TRANSPORTER"/>
    <property type="match status" value="1"/>
</dbReference>